<dbReference type="RefSeq" id="WP_137258447.1">
    <property type="nucleotide sequence ID" value="NZ_JBHSPQ010000005.1"/>
</dbReference>
<keyword evidence="2" id="KW-1185">Reference proteome</keyword>
<dbReference type="Proteomes" id="UP000305836">
    <property type="component" value="Unassembled WGS sequence"/>
</dbReference>
<evidence type="ECO:0000313" key="2">
    <source>
        <dbReference type="Proteomes" id="UP000305836"/>
    </source>
</evidence>
<evidence type="ECO:0000313" key="1">
    <source>
        <dbReference type="EMBL" id="TKK75595.1"/>
    </source>
</evidence>
<dbReference type="EMBL" id="SZPZ01000005">
    <property type="protein sequence ID" value="TKK75595.1"/>
    <property type="molecule type" value="Genomic_DNA"/>
</dbReference>
<accession>A0A4U3LIW7</accession>
<sequence length="119" mass="13224">MSDKNEAQPGDTYASMIPYIVPESLDRLQGPTSGVVDLPSRLDWGPHRTYDLASVDDAIALYSKVISEASTQDDLTEFLNRDVLFAVWQRLRLPRRCAELWNQAFPQLTSAGPANGTRG</sequence>
<proteinExistence type="predicted"/>
<name>A0A4U3LIW7_9ACTN</name>
<protein>
    <submittedName>
        <fullName evidence="1">Uncharacterized protein</fullName>
    </submittedName>
</protein>
<gene>
    <name evidence="1" type="ORF">FDA38_34990</name>
</gene>
<comment type="caution">
    <text evidence="1">The sequence shown here is derived from an EMBL/GenBank/DDBJ whole genome shotgun (WGS) entry which is preliminary data.</text>
</comment>
<dbReference type="AlphaFoldDB" id="A0A4U3LIW7"/>
<reference evidence="1 2" key="1">
    <citation type="submission" date="2019-04" db="EMBL/GenBank/DDBJ databases">
        <title>Kribbella sp. NEAU-THZ 27 nov., a novel actinomycete isolated from soil.</title>
        <authorList>
            <person name="Duan L."/>
        </authorList>
    </citation>
    <scope>NUCLEOTIDE SEQUENCE [LARGE SCALE GENOMIC DNA]</scope>
    <source>
        <strain evidence="2">NEAU-THZ27</strain>
    </source>
</reference>
<dbReference type="OrthoDB" id="3296614at2"/>
<organism evidence="1 2">
    <name type="scientific">Kribbella jiaozuonensis</name>
    <dbReference type="NCBI Taxonomy" id="2575441"/>
    <lineage>
        <taxon>Bacteria</taxon>
        <taxon>Bacillati</taxon>
        <taxon>Actinomycetota</taxon>
        <taxon>Actinomycetes</taxon>
        <taxon>Propionibacteriales</taxon>
        <taxon>Kribbellaceae</taxon>
        <taxon>Kribbella</taxon>
    </lineage>
</organism>